<evidence type="ECO:0000256" key="20">
    <source>
        <dbReference type="ARBA" id="ARBA00049902"/>
    </source>
</evidence>
<evidence type="ECO:0000256" key="7">
    <source>
        <dbReference type="ARBA" id="ARBA00022692"/>
    </source>
</evidence>
<keyword evidence="10 21" id="KW-1133">Transmembrane helix</keyword>
<evidence type="ECO:0000313" key="22">
    <source>
        <dbReference type="EMBL" id="EAT14878.1"/>
    </source>
</evidence>
<dbReference type="GO" id="GO:0005886">
    <property type="term" value="C:plasma membrane"/>
    <property type="evidence" value="ECO:0007669"/>
    <property type="project" value="UniProtKB-SubCell"/>
</dbReference>
<evidence type="ECO:0000256" key="6">
    <source>
        <dbReference type="ARBA" id="ARBA00022679"/>
    </source>
</evidence>
<accession>Q1JXB4</accession>
<sequence>MVKREYDNTILILTVALACFGVMMVYSASSMMALKVHGDGFYFLKRQGVFALLGFAALAITMRIDYHWWRKLAVPLLLLCTLLLAAVFIPGVGAKAGGAYRWIRMPGFTFQPSEAAKLALIFYLAHSATKKEDRLKDFRYGFVPYMVVLLMLIGLMLAQRDLGGSATMAAVTGSMLLVAGTRWRYLVSSVIVAMPTLVYFIMQEEYRRKRIMAFWDPWQDPFDTGFQVIQSQMGFGLGGLMGQGLGEGKQKLFYLPEAHTDFIFSIIGEEMGYVTVALIITMYLVVVLLGLRVAYQAPDGFGRLTAFGISILFGLQAFANMGVAMSMLPNKGLALPLISYGGTSLLCTLFSIGVLLNISSQTVRSPS</sequence>
<keyword evidence="23" id="KW-1185">Reference proteome</keyword>
<reference evidence="22" key="1">
    <citation type="submission" date="2006-05" db="EMBL/GenBank/DDBJ databases">
        <title>Annotation of the draft genome assembly of Desulfuromonas acetoxidans DSM 684.</title>
        <authorList>
            <consortium name="US DOE Joint Genome Institute (JGI-ORNL)"/>
            <person name="Larimer F."/>
            <person name="Land M."/>
            <person name="Hauser L."/>
        </authorList>
    </citation>
    <scope>NUCLEOTIDE SEQUENCE [LARGE SCALE GENOMIC DNA]</scope>
    <source>
        <strain evidence="22">DSM 684</strain>
    </source>
</reference>
<keyword evidence="4" id="KW-0132">Cell division</keyword>
<dbReference type="RefSeq" id="WP_006001974.1">
    <property type="nucleotide sequence ID" value="NZ_AAEW02000016.1"/>
</dbReference>
<dbReference type="GO" id="GO:0071555">
    <property type="term" value="P:cell wall organization"/>
    <property type="evidence" value="ECO:0007669"/>
    <property type="project" value="UniProtKB-KW"/>
</dbReference>
<dbReference type="GO" id="GO:0008955">
    <property type="term" value="F:peptidoglycan glycosyltransferase activity"/>
    <property type="evidence" value="ECO:0007669"/>
    <property type="project" value="UniProtKB-EC"/>
</dbReference>
<dbReference type="GO" id="GO:0009252">
    <property type="term" value="P:peptidoglycan biosynthetic process"/>
    <property type="evidence" value="ECO:0007669"/>
    <property type="project" value="UniProtKB-KW"/>
</dbReference>
<dbReference type="GO" id="GO:0051301">
    <property type="term" value="P:cell division"/>
    <property type="evidence" value="ECO:0007669"/>
    <property type="project" value="UniProtKB-KW"/>
</dbReference>
<dbReference type="NCBIfam" id="TIGR02614">
    <property type="entry name" value="ftsW"/>
    <property type="match status" value="1"/>
</dbReference>
<dbReference type="EC" id="2.4.99.28" evidence="19"/>
<reference evidence="22" key="2">
    <citation type="submission" date="2006-05" db="EMBL/GenBank/DDBJ databases">
        <title>Sequencing of the draft genome and assembly of Desulfuromonas acetoxidans DSM 684.</title>
        <authorList>
            <consortium name="US DOE Joint Genome Institute (JGI-PGF)"/>
            <person name="Copeland A."/>
            <person name="Lucas S."/>
            <person name="Lapidus A."/>
            <person name="Barry K."/>
            <person name="Detter J.C."/>
            <person name="Glavina del Rio T."/>
            <person name="Hammon N."/>
            <person name="Israni S."/>
            <person name="Dalin E."/>
            <person name="Tice H."/>
            <person name="Bruce D."/>
            <person name="Pitluck S."/>
            <person name="Richardson P."/>
        </authorList>
    </citation>
    <scope>NUCLEOTIDE SEQUENCE [LARGE SCALE GENOMIC DNA]</scope>
    <source>
        <strain evidence="22">DSM 684</strain>
    </source>
</reference>
<evidence type="ECO:0000256" key="3">
    <source>
        <dbReference type="ARBA" id="ARBA00022475"/>
    </source>
</evidence>
<evidence type="ECO:0000256" key="14">
    <source>
        <dbReference type="ARBA" id="ARBA00032370"/>
    </source>
</evidence>
<comment type="pathway">
    <text evidence="2">Cell wall biogenesis; peptidoglycan biosynthesis.</text>
</comment>
<dbReference type="GO" id="GO:0008360">
    <property type="term" value="P:regulation of cell shape"/>
    <property type="evidence" value="ECO:0007669"/>
    <property type="project" value="UniProtKB-KW"/>
</dbReference>
<dbReference type="PANTHER" id="PTHR30474">
    <property type="entry name" value="CELL CYCLE PROTEIN"/>
    <property type="match status" value="1"/>
</dbReference>
<evidence type="ECO:0000256" key="13">
    <source>
        <dbReference type="ARBA" id="ARBA00023316"/>
    </source>
</evidence>
<evidence type="ECO:0000256" key="2">
    <source>
        <dbReference type="ARBA" id="ARBA00004752"/>
    </source>
</evidence>
<evidence type="ECO:0000256" key="17">
    <source>
        <dbReference type="ARBA" id="ARBA00041185"/>
    </source>
</evidence>
<dbReference type="AlphaFoldDB" id="Q1JXB4"/>
<keyword evidence="6" id="KW-0808">Transferase</keyword>
<evidence type="ECO:0000256" key="5">
    <source>
        <dbReference type="ARBA" id="ARBA00022676"/>
    </source>
</evidence>
<feature type="transmembrane region" description="Helical" evidence="21">
    <location>
        <begin position="333"/>
        <end position="358"/>
    </location>
</feature>
<dbReference type="GO" id="GO:0015648">
    <property type="term" value="F:lipid-linked peptidoglycan transporter activity"/>
    <property type="evidence" value="ECO:0007669"/>
    <property type="project" value="TreeGrafter"/>
</dbReference>
<feature type="transmembrane region" description="Helical" evidence="21">
    <location>
        <begin position="183"/>
        <end position="202"/>
    </location>
</feature>
<comment type="subcellular location">
    <subcellularLocation>
        <location evidence="1">Cell membrane</location>
        <topology evidence="1">Multi-pass membrane protein</topology>
    </subcellularLocation>
</comment>
<feature type="transmembrane region" description="Helical" evidence="21">
    <location>
        <begin position="273"/>
        <end position="295"/>
    </location>
</feature>
<keyword evidence="5" id="KW-0328">Glycosyltransferase</keyword>
<dbReference type="OrthoDB" id="9768187at2"/>
<comment type="caution">
    <text evidence="22">The sequence shown here is derived from an EMBL/GenBank/DDBJ whole genome shotgun (WGS) entry which is preliminary data.</text>
</comment>
<dbReference type="InterPro" id="IPR001182">
    <property type="entry name" value="FtsW/RodA"/>
</dbReference>
<dbReference type="Proteomes" id="UP000005695">
    <property type="component" value="Unassembled WGS sequence"/>
</dbReference>
<dbReference type="PROSITE" id="PS51257">
    <property type="entry name" value="PROKAR_LIPOPROTEIN"/>
    <property type="match status" value="1"/>
</dbReference>
<evidence type="ECO:0000256" key="4">
    <source>
        <dbReference type="ARBA" id="ARBA00022618"/>
    </source>
</evidence>
<evidence type="ECO:0000256" key="10">
    <source>
        <dbReference type="ARBA" id="ARBA00022989"/>
    </source>
</evidence>
<keyword evidence="11 21" id="KW-0472">Membrane</keyword>
<dbReference type="EMBL" id="AAEW02000016">
    <property type="protein sequence ID" value="EAT14878.1"/>
    <property type="molecule type" value="Genomic_DNA"/>
</dbReference>
<feature type="transmembrane region" description="Helical" evidence="21">
    <location>
        <begin position="48"/>
        <end position="66"/>
    </location>
</feature>
<feature type="transmembrane region" description="Helical" evidence="21">
    <location>
        <begin position="301"/>
        <end position="321"/>
    </location>
</feature>
<name>Q1JXB4_DESA6</name>
<evidence type="ECO:0000256" key="12">
    <source>
        <dbReference type="ARBA" id="ARBA00023306"/>
    </source>
</evidence>
<organism evidence="22 23">
    <name type="scientific">Desulfuromonas acetoxidans (strain DSM 684 / 11070)</name>
    <dbReference type="NCBI Taxonomy" id="281689"/>
    <lineage>
        <taxon>Bacteria</taxon>
        <taxon>Pseudomonadati</taxon>
        <taxon>Thermodesulfobacteriota</taxon>
        <taxon>Desulfuromonadia</taxon>
        <taxon>Desulfuromonadales</taxon>
        <taxon>Desulfuromonadaceae</taxon>
        <taxon>Desulfuromonas</taxon>
    </lineage>
</organism>
<evidence type="ECO:0000256" key="8">
    <source>
        <dbReference type="ARBA" id="ARBA00022960"/>
    </source>
</evidence>
<evidence type="ECO:0000256" key="19">
    <source>
        <dbReference type="ARBA" id="ARBA00044770"/>
    </source>
</evidence>
<evidence type="ECO:0000256" key="11">
    <source>
        <dbReference type="ARBA" id="ARBA00023136"/>
    </source>
</evidence>
<keyword evidence="7 21" id="KW-0812">Transmembrane</keyword>
<comment type="catalytic activity">
    <reaction evidence="20">
        <text>[GlcNAc-(1-&gt;4)-Mur2Ac(oyl-L-Ala-gamma-D-Glu-L-Lys-D-Ala-D-Ala)](n)-di-trans,octa-cis-undecaprenyl diphosphate + beta-D-GlcNAc-(1-&gt;4)-Mur2Ac(oyl-L-Ala-gamma-D-Glu-L-Lys-D-Ala-D-Ala)-di-trans,octa-cis-undecaprenyl diphosphate = [GlcNAc-(1-&gt;4)-Mur2Ac(oyl-L-Ala-gamma-D-Glu-L-Lys-D-Ala-D-Ala)](n+1)-di-trans,octa-cis-undecaprenyl diphosphate + di-trans,octa-cis-undecaprenyl diphosphate + H(+)</text>
        <dbReference type="Rhea" id="RHEA:23708"/>
        <dbReference type="Rhea" id="RHEA-COMP:9602"/>
        <dbReference type="Rhea" id="RHEA-COMP:9603"/>
        <dbReference type="ChEBI" id="CHEBI:15378"/>
        <dbReference type="ChEBI" id="CHEBI:58405"/>
        <dbReference type="ChEBI" id="CHEBI:60033"/>
        <dbReference type="ChEBI" id="CHEBI:78435"/>
        <dbReference type="EC" id="2.4.99.28"/>
    </reaction>
</comment>
<keyword evidence="8" id="KW-0133">Cell shape</keyword>
<feature type="transmembrane region" description="Helical" evidence="21">
    <location>
        <begin position="138"/>
        <end position="158"/>
    </location>
</feature>
<evidence type="ECO:0000256" key="18">
    <source>
        <dbReference type="ARBA" id="ARBA00041418"/>
    </source>
</evidence>
<evidence type="ECO:0000256" key="15">
    <source>
        <dbReference type="ARBA" id="ARBA00033270"/>
    </source>
</evidence>
<proteinExistence type="inferred from homology"/>
<dbReference type="GO" id="GO:0032153">
    <property type="term" value="C:cell division site"/>
    <property type="evidence" value="ECO:0007669"/>
    <property type="project" value="TreeGrafter"/>
</dbReference>
<evidence type="ECO:0000256" key="1">
    <source>
        <dbReference type="ARBA" id="ARBA00004651"/>
    </source>
</evidence>
<evidence type="ECO:0000256" key="16">
    <source>
        <dbReference type="ARBA" id="ARBA00038053"/>
    </source>
</evidence>
<evidence type="ECO:0000313" key="23">
    <source>
        <dbReference type="Proteomes" id="UP000005695"/>
    </source>
</evidence>
<gene>
    <name evidence="22" type="ORF">Dace_0887</name>
</gene>
<evidence type="ECO:0000256" key="9">
    <source>
        <dbReference type="ARBA" id="ARBA00022984"/>
    </source>
</evidence>
<keyword evidence="3" id="KW-1003">Cell membrane</keyword>
<keyword evidence="13" id="KW-0961">Cell wall biogenesis/degradation</keyword>
<dbReference type="InterPro" id="IPR013437">
    <property type="entry name" value="FtsW"/>
</dbReference>
<dbReference type="Pfam" id="PF01098">
    <property type="entry name" value="FTSW_RODA_SPOVE"/>
    <property type="match status" value="1"/>
</dbReference>
<dbReference type="PANTHER" id="PTHR30474:SF2">
    <property type="entry name" value="PEPTIDOGLYCAN GLYCOSYLTRANSFERASE FTSW-RELATED"/>
    <property type="match status" value="1"/>
</dbReference>
<feature type="transmembrane region" description="Helical" evidence="21">
    <location>
        <begin position="73"/>
        <end position="93"/>
    </location>
</feature>
<keyword evidence="12" id="KW-0131">Cell cycle</keyword>
<evidence type="ECO:0000256" key="21">
    <source>
        <dbReference type="SAM" id="Phobius"/>
    </source>
</evidence>
<comment type="similarity">
    <text evidence="16">Belongs to the SEDS family. FtsW subfamily.</text>
</comment>
<protein>
    <recommendedName>
        <fullName evidence="17">Probable peptidoglycan glycosyltransferase FtsW</fullName>
        <ecNumber evidence="19">2.4.99.28</ecNumber>
    </recommendedName>
    <alternativeName>
        <fullName evidence="18">Cell division protein FtsW</fullName>
    </alternativeName>
    <alternativeName>
        <fullName evidence="15">Cell wall polymerase</fullName>
    </alternativeName>
    <alternativeName>
        <fullName evidence="14">Peptidoglycan polymerase</fullName>
    </alternativeName>
</protein>
<keyword evidence="9" id="KW-0573">Peptidoglycan synthesis</keyword>